<dbReference type="EMBL" id="FRBN01000009">
    <property type="protein sequence ID" value="SHL25888.1"/>
    <property type="molecule type" value="Genomic_DNA"/>
</dbReference>
<reference evidence="2" key="1">
    <citation type="submission" date="2016-11" db="EMBL/GenBank/DDBJ databases">
        <authorList>
            <person name="Varghese N."/>
            <person name="Submissions S."/>
        </authorList>
    </citation>
    <scope>NUCLEOTIDE SEQUENCE [LARGE SCALE GENOMIC DNA]</scope>
    <source>
        <strain evidence="2">DSM 29327</strain>
    </source>
</reference>
<gene>
    <name evidence="1" type="ORF">SAMN05444414_1096</name>
</gene>
<protein>
    <submittedName>
        <fullName evidence="1">SapC protein</fullName>
    </submittedName>
</protein>
<organism evidence="1 2">
    <name type="scientific">Roseovarius marisflavi</name>
    <dbReference type="NCBI Taxonomy" id="1054996"/>
    <lineage>
        <taxon>Bacteria</taxon>
        <taxon>Pseudomonadati</taxon>
        <taxon>Pseudomonadota</taxon>
        <taxon>Alphaproteobacteria</taxon>
        <taxon>Rhodobacterales</taxon>
        <taxon>Roseobacteraceae</taxon>
        <taxon>Roseovarius</taxon>
    </lineage>
</organism>
<dbReference type="InterPro" id="IPR010836">
    <property type="entry name" value="SapC"/>
</dbReference>
<dbReference type="Proteomes" id="UP000184191">
    <property type="component" value="Unassembled WGS sequence"/>
</dbReference>
<sequence>MNAVTQTGQVAISKERHGGRFWKRFASYAFARSRQSVPIVLAELEPAASAFPLVFRSTATGPVEPHALLHLTAGEASPFVTPEGSWRGTYVPSALRAHPFAATPTGAGGEMALLVDEASGLVTDDPKNEPFFDETGVPSAALEQVIAFFRTRAQSELATQTACAALQTAGLFRPLDPLPGMTEADAAGFLTIDSAALDAIDSAALPKLWHSGALRLAQAHRVSLCHAGWMARALRAGADFTPRTTGPAASSGADAGLSGFLDALADAQDHDRETP</sequence>
<proteinExistence type="predicted"/>
<dbReference type="OrthoDB" id="9806524at2"/>
<evidence type="ECO:0000313" key="2">
    <source>
        <dbReference type="Proteomes" id="UP000184191"/>
    </source>
</evidence>
<name>A0A1M6Z5X3_9RHOB</name>
<dbReference type="Pfam" id="PF07277">
    <property type="entry name" value="SapC"/>
    <property type="match status" value="1"/>
</dbReference>
<keyword evidence="2" id="KW-1185">Reference proteome</keyword>
<dbReference type="RefSeq" id="WP_073197542.1">
    <property type="nucleotide sequence ID" value="NZ_FRBN01000009.1"/>
</dbReference>
<evidence type="ECO:0000313" key="1">
    <source>
        <dbReference type="EMBL" id="SHL25888.1"/>
    </source>
</evidence>
<dbReference type="AlphaFoldDB" id="A0A1M6Z5X3"/>
<dbReference type="STRING" id="1054996.SAMN05444414_1096"/>
<accession>A0A1M6Z5X3</accession>